<protein>
    <submittedName>
        <fullName evidence="2">Uncharacterized protein</fullName>
    </submittedName>
</protein>
<gene>
    <name evidence="2" type="ORF">C7410_106131</name>
</gene>
<evidence type="ECO:0000313" key="3">
    <source>
        <dbReference type="Proteomes" id="UP000247772"/>
    </source>
</evidence>
<accession>A0A2V4TKD2</accession>
<name>A0A2V4TKD2_9BURK</name>
<comment type="caution">
    <text evidence="2">The sequence shown here is derived from an EMBL/GenBank/DDBJ whole genome shotgun (WGS) entry which is preliminary data.</text>
</comment>
<dbReference type="RefSeq" id="WP_146242687.1">
    <property type="nucleotide sequence ID" value="NZ_QJSQ01000006.1"/>
</dbReference>
<organism evidence="2 3">
    <name type="scientific">Paraburkholderia silvatlantica</name>
    <dbReference type="NCBI Taxonomy" id="321895"/>
    <lineage>
        <taxon>Bacteria</taxon>
        <taxon>Pseudomonadati</taxon>
        <taxon>Pseudomonadota</taxon>
        <taxon>Betaproteobacteria</taxon>
        <taxon>Burkholderiales</taxon>
        <taxon>Burkholderiaceae</taxon>
        <taxon>Paraburkholderia</taxon>
    </lineage>
</organism>
<dbReference type="AlphaFoldDB" id="A0A2V4TKD2"/>
<evidence type="ECO:0000313" key="2">
    <source>
        <dbReference type="EMBL" id="PYE24301.1"/>
    </source>
</evidence>
<evidence type="ECO:0000256" key="1">
    <source>
        <dbReference type="SAM" id="SignalP"/>
    </source>
</evidence>
<dbReference type="Proteomes" id="UP000247772">
    <property type="component" value="Unassembled WGS sequence"/>
</dbReference>
<keyword evidence="1" id="KW-0732">Signal</keyword>
<dbReference type="OrthoDB" id="9999534at2"/>
<dbReference type="EMBL" id="QJSQ01000006">
    <property type="protein sequence ID" value="PYE24301.1"/>
    <property type="molecule type" value="Genomic_DNA"/>
</dbReference>
<proteinExistence type="predicted"/>
<reference evidence="2 3" key="1">
    <citation type="submission" date="2018-06" db="EMBL/GenBank/DDBJ databases">
        <title>Genomic Encyclopedia of Type Strains, Phase IV (KMG-V): Genome sequencing to study the core and pangenomes of soil and plant-associated prokaryotes.</title>
        <authorList>
            <person name="Whitman W."/>
        </authorList>
    </citation>
    <scope>NUCLEOTIDE SEQUENCE [LARGE SCALE GENOMIC DNA]</scope>
    <source>
        <strain evidence="2 3">SRCL-318</strain>
    </source>
</reference>
<feature type="signal peptide" evidence="1">
    <location>
        <begin position="1"/>
        <end position="28"/>
    </location>
</feature>
<sequence>MTIKVIVRGLLSAAFQVFLLAGWSNGLAAETSPMLTDPAINAAYKNCKLFAFDNKNDDVLSSEENHFDNLTETYGSQGVHDQCVVALKSKTLLPVSSSDANPGGEFVYIMIVRRAYLSPSYICEGRADYDECLEKAVFNYHGFHKDDRGKWKKRVGFVGDVNGNLIQSISETINGTIKNHDGITVISEWMHPYHLQDQTGDNMITLDVIRRTPFGYILAGRGYGVGVPVDQTQESKTRAIDIINKIINVVQSVRIKITSN</sequence>
<feature type="chain" id="PRO_5016052961" evidence="1">
    <location>
        <begin position="29"/>
        <end position="260"/>
    </location>
</feature>